<dbReference type="AlphaFoldDB" id="A0A934UUS6"/>
<reference evidence="2" key="1">
    <citation type="submission" date="2020-12" db="EMBL/GenBank/DDBJ databases">
        <title>Leucobacter sp. CAS1, isolated from Chromium sludge.</title>
        <authorList>
            <person name="Xu Z."/>
        </authorList>
    </citation>
    <scope>NUCLEOTIDE SEQUENCE</scope>
    <source>
        <strain evidence="2">CSA1</strain>
    </source>
</reference>
<keyword evidence="3" id="KW-1185">Reference proteome</keyword>
<proteinExistence type="predicted"/>
<gene>
    <name evidence="2" type="ORF">JD276_12345</name>
</gene>
<dbReference type="RefSeq" id="WP_200115962.1">
    <property type="nucleotide sequence ID" value="NZ_JAEHOH010000017.1"/>
</dbReference>
<protein>
    <submittedName>
        <fullName evidence="2">Uncharacterized protein</fullName>
    </submittedName>
</protein>
<dbReference type="Gene3D" id="1.20.5.110">
    <property type="match status" value="1"/>
</dbReference>
<evidence type="ECO:0000256" key="1">
    <source>
        <dbReference type="SAM" id="Coils"/>
    </source>
</evidence>
<dbReference type="EMBL" id="JAEHOH010000017">
    <property type="protein sequence ID" value="MBK0419824.1"/>
    <property type="molecule type" value="Genomic_DNA"/>
</dbReference>
<name>A0A934UUS6_9MICO</name>
<evidence type="ECO:0000313" key="2">
    <source>
        <dbReference type="EMBL" id="MBK0419824.1"/>
    </source>
</evidence>
<sequence>MTSTGFSALPTAVQTIVIAGLEREVEDTRARIARERGQSSPDRESIESWENDIVQAQNLRERFLRNTAA</sequence>
<feature type="coiled-coil region" evidence="1">
    <location>
        <begin position="18"/>
        <end position="66"/>
    </location>
</feature>
<keyword evidence="1" id="KW-0175">Coiled coil</keyword>
<comment type="caution">
    <text evidence="2">The sequence shown here is derived from an EMBL/GenBank/DDBJ whole genome shotgun (WGS) entry which is preliminary data.</text>
</comment>
<accession>A0A934UUS6</accession>
<dbReference type="Proteomes" id="UP000608530">
    <property type="component" value="Unassembled WGS sequence"/>
</dbReference>
<evidence type="ECO:0000313" key="3">
    <source>
        <dbReference type="Proteomes" id="UP000608530"/>
    </source>
</evidence>
<organism evidence="2 3">
    <name type="scientific">Leucobacter chromiisoli</name>
    <dbReference type="NCBI Taxonomy" id="2796471"/>
    <lineage>
        <taxon>Bacteria</taxon>
        <taxon>Bacillati</taxon>
        <taxon>Actinomycetota</taxon>
        <taxon>Actinomycetes</taxon>
        <taxon>Micrococcales</taxon>
        <taxon>Microbacteriaceae</taxon>
        <taxon>Leucobacter</taxon>
    </lineage>
</organism>